<sequence>MESVEPQHDAVPSAAAGDPTDQHAERVRAAENAVAPWWPRAGAAGSVLLLATLGLLGVFLVAAGSAGTLSGSFVLTSSGTVTLIALAVAALVLVVATLLIARRRRIGTTMGLLAGILLTAVLGWVATSIVSFSLPDSTAMVVGLSVAALAAAAATVVLALTQGRLLALGRIRDEIGVRTF</sequence>
<feature type="transmembrane region" description="Helical" evidence="2">
    <location>
        <begin position="140"/>
        <end position="160"/>
    </location>
</feature>
<feature type="transmembrane region" description="Helical" evidence="2">
    <location>
        <begin position="47"/>
        <end position="69"/>
    </location>
</feature>
<evidence type="ECO:0000256" key="1">
    <source>
        <dbReference type="SAM" id="MobiDB-lite"/>
    </source>
</evidence>
<organism evidence="3">
    <name type="scientific">Nakamurella sp. A5-74</name>
    <dbReference type="NCBI Taxonomy" id="3158264"/>
    <lineage>
        <taxon>Bacteria</taxon>
        <taxon>Bacillati</taxon>
        <taxon>Actinomycetota</taxon>
        <taxon>Actinomycetes</taxon>
        <taxon>Nakamurellales</taxon>
        <taxon>Nakamurellaceae</taxon>
        <taxon>Nakamurella</taxon>
    </lineage>
</organism>
<reference evidence="3" key="1">
    <citation type="submission" date="2024-05" db="EMBL/GenBank/DDBJ databases">
        <authorList>
            <person name="Cai S.Y."/>
            <person name="Jin L.M."/>
            <person name="Li H.R."/>
        </authorList>
    </citation>
    <scope>NUCLEOTIDE SEQUENCE</scope>
    <source>
        <strain evidence="3">A5-74</strain>
    </source>
</reference>
<keyword evidence="2" id="KW-0472">Membrane</keyword>
<accession>A0AAU8DTR8</accession>
<feature type="region of interest" description="Disordered" evidence="1">
    <location>
        <begin position="1"/>
        <end position="22"/>
    </location>
</feature>
<dbReference type="RefSeq" id="WP_353650465.1">
    <property type="nucleotide sequence ID" value="NZ_CP159218.1"/>
</dbReference>
<dbReference type="EMBL" id="CP159218">
    <property type="protein sequence ID" value="XCG64853.1"/>
    <property type="molecule type" value="Genomic_DNA"/>
</dbReference>
<name>A0AAU8DTR8_9ACTN</name>
<keyword evidence="2" id="KW-1133">Transmembrane helix</keyword>
<keyword evidence="2" id="KW-0812">Transmembrane</keyword>
<proteinExistence type="predicted"/>
<protein>
    <submittedName>
        <fullName evidence="3">Uncharacterized protein</fullName>
    </submittedName>
</protein>
<feature type="transmembrane region" description="Helical" evidence="2">
    <location>
        <begin position="81"/>
        <end position="100"/>
    </location>
</feature>
<evidence type="ECO:0000313" key="3">
    <source>
        <dbReference type="EMBL" id="XCG64853.1"/>
    </source>
</evidence>
<evidence type="ECO:0000256" key="2">
    <source>
        <dbReference type="SAM" id="Phobius"/>
    </source>
</evidence>
<dbReference type="AlphaFoldDB" id="A0AAU8DTR8"/>
<gene>
    <name evidence="3" type="ORF">ABLG96_05935</name>
</gene>
<feature type="transmembrane region" description="Helical" evidence="2">
    <location>
        <begin position="112"/>
        <end position="134"/>
    </location>
</feature>